<dbReference type="AlphaFoldDB" id="A0A0N4Y1Q2"/>
<reference evidence="1 2" key="2">
    <citation type="submission" date="2018-11" db="EMBL/GenBank/DDBJ databases">
        <authorList>
            <consortium name="Pathogen Informatics"/>
        </authorList>
    </citation>
    <scope>NUCLEOTIDE SEQUENCE [LARGE SCALE GENOMIC DNA]</scope>
</reference>
<evidence type="ECO:0000313" key="2">
    <source>
        <dbReference type="Proteomes" id="UP000271162"/>
    </source>
</evidence>
<organism evidence="3">
    <name type="scientific">Nippostrongylus brasiliensis</name>
    <name type="common">Rat hookworm</name>
    <dbReference type="NCBI Taxonomy" id="27835"/>
    <lineage>
        <taxon>Eukaryota</taxon>
        <taxon>Metazoa</taxon>
        <taxon>Ecdysozoa</taxon>
        <taxon>Nematoda</taxon>
        <taxon>Chromadorea</taxon>
        <taxon>Rhabditida</taxon>
        <taxon>Rhabditina</taxon>
        <taxon>Rhabditomorpha</taxon>
        <taxon>Strongyloidea</taxon>
        <taxon>Heligmosomidae</taxon>
        <taxon>Nippostrongylus</taxon>
    </lineage>
</organism>
<reference evidence="3" key="1">
    <citation type="submission" date="2017-02" db="UniProtKB">
        <authorList>
            <consortium name="WormBaseParasite"/>
        </authorList>
    </citation>
    <scope>IDENTIFICATION</scope>
</reference>
<protein>
    <submittedName>
        <fullName evidence="3">Transposase</fullName>
    </submittedName>
</protein>
<proteinExistence type="predicted"/>
<dbReference type="Proteomes" id="UP000271162">
    <property type="component" value="Unassembled WGS sequence"/>
</dbReference>
<accession>A0A0N4Y1Q2</accession>
<evidence type="ECO:0000313" key="3">
    <source>
        <dbReference type="WBParaSite" id="NBR_0000956401-mRNA-1"/>
    </source>
</evidence>
<keyword evidence="2" id="KW-1185">Reference proteome</keyword>
<sequence length="66" mass="7330">MTGEIDSDRESSAMLEAFLVAYIREGSSSFDEEVRVSSRAIEEWLERQSPETSVALDDTEGTCGRP</sequence>
<evidence type="ECO:0000313" key="1">
    <source>
        <dbReference type="EMBL" id="VDL73154.1"/>
    </source>
</evidence>
<dbReference type="EMBL" id="UYSL01020159">
    <property type="protein sequence ID" value="VDL73154.1"/>
    <property type="molecule type" value="Genomic_DNA"/>
</dbReference>
<dbReference type="WBParaSite" id="NBR_0000956401-mRNA-1">
    <property type="protein sequence ID" value="NBR_0000956401-mRNA-1"/>
    <property type="gene ID" value="NBR_0000956401"/>
</dbReference>
<name>A0A0N4Y1Q2_NIPBR</name>
<gene>
    <name evidence="1" type="ORF">NBR_LOCUS9565</name>
</gene>